<dbReference type="AlphaFoldDB" id="A0A6C2UMU4"/>
<accession>A0A6C2UMU4</accession>
<sequence length="209" mass="23193">MHLQDVFLSLGIPSGPMADNIAASVAMYCREFHPQGVQRSDLMLLIARAFCAVNDRAAAERVLSSMRPHRLHVVRWLEILSELHHFPGLLPYFSAGVIRPADWAGAQLDRMWTLDFGRLVLSDAERHEMMLYRSIRTIIDNMCCFWDATGGEGVLGLKGLASLNVEQGSRASATLTASDDLLGYVADLLEQAKEKRGWRAAPSLLSLDL</sequence>
<organism evidence="1 2">
    <name type="scientific">Pontiella sulfatireligans</name>
    <dbReference type="NCBI Taxonomy" id="2750658"/>
    <lineage>
        <taxon>Bacteria</taxon>
        <taxon>Pseudomonadati</taxon>
        <taxon>Kiritimatiellota</taxon>
        <taxon>Kiritimatiellia</taxon>
        <taxon>Kiritimatiellales</taxon>
        <taxon>Pontiellaceae</taxon>
        <taxon>Pontiella</taxon>
    </lineage>
</organism>
<evidence type="ECO:0000313" key="1">
    <source>
        <dbReference type="EMBL" id="VGO21595.1"/>
    </source>
</evidence>
<protein>
    <submittedName>
        <fullName evidence="1">Uncharacterized protein</fullName>
    </submittedName>
</protein>
<keyword evidence="2" id="KW-1185">Reference proteome</keyword>
<dbReference type="Proteomes" id="UP000346198">
    <property type="component" value="Unassembled WGS sequence"/>
</dbReference>
<name>A0A6C2UMU4_9BACT</name>
<proteinExistence type="predicted"/>
<reference evidence="1 2" key="1">
    <citation type="submission" date="2019-04" db="EMBL/GenBank/DDBJ databases">
        <authorList>
            <person name="Van Vliet M D."/>
        </authorList>
    </citation>
    <scope>NUCLEOTIDE SEQUENCE [LARGE SCALE GENOMIC DNA]</scope>
    <source>
        <strain evidence="1 2">F21</strain>
    </source>
</reference>
<evidence type="ECO:0000313" key="2">
    <source>
        <dbReference type="Proteomes" id="UP000346198"/>
    </source>
</evidence>
<gene>
    <name evidence="1" type="ORF">SCARR_03669</name>
</gene>
<dbReference type="EMBL" id="CAAHFH010000002">
    <property type="protein sequence ID" value="VGO21595.1"/>
    <property type="molecule type" value="Genomic_DNA"/>
</dbReference>